<organism evidence="2 3">
    <name type="scientific">Flagellimonas pacifica</name>
    <dbReference type="NCBI Taxonomy" id="1247520"/>
    <lineage>
        <taxon>Bacteria</taxon>
        <taxon>Pseudomonadati</taxon>
        <taxon>Bacteroidota</taxon>
        <taxon>Flavobacteriia</taxon>
        <taxon>Flavobacteriales</taxon>
        <taxon>Flavobacteriaceae</taxon>
        <taxon>Flagellimonas</taxon>
    </lineage>
</organism>
<dbReference type="InterPro" id="IPR029058">
    <property type="entry name" value="AB_hydrolase_fold"/>
</dbReference>
<dbReference type="OrthoDB" id="1224630at2"/>
<dbReference type="RefSeq" id="WP_097046830.1">
    <property type="nucleotide sequence ID" value="NZ_OBEH01000005.1"/>
</dbReference>
<gene>
    <name evidence="2" type="ORF">SAMN06265377_3221</name>
</gene>
<dbReference type="InterPro" id="IPR050266">
    <property type="entry name" value="AB_hydrolase_sf"/>
</dbReference>
<evidence type="ECO:0000259" key="1">
    <source>
        <dbReference type="Pfam" id="PF00561"/>
    </source>
</evidence>
<dbReference type="Proteomes" id="UP000219048">
    <property type="component" value="Unassembled WGS sequence"/>
</dbReference>
<keyword evidence="3" id="KW-1185">Reference proteome</keyword>
<dbReference type="InterPro" id="IPR000073">
    <property type="entry name" value="AB_hydrolase_1"/>
</dbReference>
<dbReference type="PRINTS" id="PR00111">
    <property type="entry name" value="ABHYDROLASE"/>
</dbReference>
<dbReference type="AlphaFoldDB" id="A0A285MXH5"/>
<protein>
    <submittedName>
        <fullName evidence="2">Pimeloyl-ACP methyl ester carboxylesterase</fullName>
    </submittedName>
</protein>
<dbReference type="GO" id="GO:0047372">
    <property type="term" value="F:monoacylglycerol lipase activity"/>
    <property type="evidence" value="ECO:0007669"/>
    <property type="project" value="TreeGrafter"/>
</dbReference>
<dbReference type="Pfam" id="PF00561">
    <property type="entry name" value="Abhydrolase_1"/>
    <property type="match status" value="1"/>
</dbReference>
<proteinExistence type="predicted"/>
<name>A0A285MXH5_9FLAO</name>
<dbReference type="SUPFAM" id="SSF53474">
    <property type="entry name" value="alpha/beta-Hydrolases"/>
    <property type="match status" value="1"/>
</dbReference>
<dbReference type="EMBL" id="OBEH01000005">
    <property type="protein sequence ID" value="SNZ01383.1"/>
    <property type="molecule type" value="Genomic_DNA"/>
</dbReference>
<dbReference type="PANTHER" id="PTHR43798:SF5">
    <property type="entry name" value="MONOACYLGLYCEROL LIPASE ABHD6"/>
    <property type="match status" value="1"/>
</dbReference>
<dbReference type="GO" id="GO:0046464">
    <property type="term" value="P:acylglycerol catabolic process"/>
    <property type="evidence" value="ECO:0007669"/>
    <property type="project" value="TreeGrafter"/>
</dbReference>
<dbReference type="GO" id="GO:0016020">
    <property type="term" value="C:membrane"/>
    <property type="evidence" value="ECO:0007669"/>
    <property type="project" value="TreeGrafter"/>
</dbReference>
<accession>A0A285MXH5</accession>
<dbReference type="PANTHER" id="PTHR43798">
    <property type="entry name" value="MONOACYLGLYCEROL LIPASE"/>
    <property type="match status" value="1"/>
</dbReference>
<feature type="domain" description="AB hydrolase-1" evidence="1">
    <location>
        <begin position="58"/>
        <end position="286"/>
    </location>
</feature>
<evidence type="ECO:0000313" key="2">
    <source>
        <dbReference type="EMBL" id="SNZ01383.1"/>
    </source>
</evidence>
<evidence type="ECO:0000313" key="3">
    <source>
        <dbReference type="Proteomes" id="UP000219048"/>
    </source>
</evidence>
<sequence length="306" mass="34332">MKRAIKKNIKIISIAVLSVLGLLFLVAGYEYAKVVLAPTYDPETMPLNYEVIGSGKKNILLIHGLAGSKNYWKMGLKEVKATHRLLLVDLLGFGDSPKPQSDYSLKTQLEALEQVIIKEGMDNGSTIVVGHSMGATISLALFAEHPNWFDGATVIGLPIFKSRDQFVSNMSKASVFDRIAIGSSGKVFCLLHPIYLSKWFKPKNLTDDVFSDSRKHTWQSYHHSLNEIILGNNLYSTTKNIRAKEILFIHGAEDRAAPLSNVKEFAKTFTNSKLKTMEEGDHHLFLKMPKKVWKITMAFFDNDTKI</sequence>
<reference evidence="3" key="1">
    <citation type="submission" date="2017-09" db="EMBL/GenBank/DDBJ databases">
        <authorList>
            <person name="Varghese N."/>
            <person name="Submissions S."/>
        </authorList>
    </citation>
    <scope>NUCLEOTIDE SEQUENCE [LARGE SCALE GENOMIC DNA]</scope>
    <source>
        <strain evidence="3">DSM 25885</strain>
    </source>
</reference>
<dbReference type="Gene3D" id="3.40.50.1820">
    <property type="entry name" value="alpha/beta hydrolase"/>
    <property type="match status" value="1"/>
</dbReference>